<protein>
    <recommendedName>
        <fullName evidence="8">Gustatory receptor</fullName>
    </recommendedName>
</protein>
<dbReference type="Proteomes" id="UP001168821">
    <property type="component" value="Unassembled WGS sequence"/>
</dbReference>
<keyword evidence="5 9" id="KW-1133">Transmembrane helix</keyword>
<accession>A0AA38MFZ0</accession>
<dbReference type="InterPro" id="IPR009318">
    <property type="entry name" value="Gustatory_rcpt"/>
</dbReference>
<name>A0AA38MFZ0_9CUCU</name>
<feature type="transmembrane region" description="Helical" evidence="9">
    <location>
        <begin position="309"/>
        <end position="329"/>
    </location>
</feature>
<evidence type="ECO:0000256" key="3">
    <source>
        <dbReference type="ARBA" id="ARBA00022475"/>
    </source>
</evidence>
<keyword evidence="11" id="KW-1185">Reference proteome</keyword>
<keyword evidence="8" id="KW-0807">Transducer</keyword>
<dbReference type="Pfam" id="PF06151">
    <property type="entry name" value="Trehalose_recp"/>
    <property type="match status" value="1"/>
</dbReference>
<keyword evidence="7 8" id="KW-0675">Receptor</keyword>
<organism evidence="10 11">
    <name type="scientific">Zophobas morio</name>
    <dbReference type="NCBI Taxonomy" id="2755281"/>
    <lineage>
        <taxon>Eukaryota</taxon>
        <taxon>Metazoa</taxon>
        <taxon>Ecdysozoa</taxon>
        <taxon>Arthropoda</taxon>
        <taxon>Hexapoda</taxon>
        <taxon>Insecta</taxon>
        <taxon>Pterygota</taxon>
        <taxon>Neoptera</taxon>
        <taxon>Endopterygota</taxon>
        <taxon>Coleoptera</taxon>
        <taxon>Polyphaga</taxon>
        <taxon>Cucujiformia</taxon>
        <taxon>Tenebrionidae</taxon>
        <taxon>Zophobas</taxon>
    </lineage>
</organism>
<keyword evidence="4 9" id="KW-0812">Transmembrane</keyword>
<keyword evidence="6 9" id="KW-0472">Membrane</keyword>
<feature type="transmembrane region" description="Helical" evidence="9">
    <location>
        <begin position="278"/>
        <end position="297"/>
    </location>
</feature>
<dbReference type="EMBL" id="JALNTZ010000004">
    <property type="protein sequence ID" value="KAJ3654546.1"/>
    <property type="molecule type" value="Genomic_DNA"/>
</dbReference>
<evidence type="ECO:0000256" key="1">
    <source>
        <dbReference type="ARBA" id="ARBA00004651"/>
    </source>
</evidence>
<dbReference type="AlphaFoldDB" id="A0AA38MFZ0"/>
<evidence type="ECO:0000256" key="8">
    <source>
        <dbReference type="PIRNR" id="PIRNR038981"/>
    </source>
</evidence>
<dbReference type="PANTHER" id="PTHR21421">
    <property type="entry name" value="GUSTATORY RECEPTOR"/>
    <property type="match status" value="1"/>
</dbReference>
<comment type="subcellular location">
    <subcellularLocation>
        <location evidence="1">Cell membrane</location>
        <topology evidence="1">Multi-pass membrane protein</topology>
    </subcellularLocation>
</comment>
<sequence length="416" mass="48110">MWKKTRTKKRVTITPQEHNIHKSLRFIFVVAQIFGFFPVQGVLSKTPNSVGFSWMSVRILSAILTCTGGFLVALGHIRHMILIEYDQFEMNGVIFYTCGCLSCIYFIKMATEWPQIILKWQEVDIAMATYGWPRNLNRRIKIVSAVFLLLETAEHFSIQANKLIVAVQCKGSLAKGFEHFTVNMSFPVIFDVIKPFYSPWLGLVFQFVNTRMAFSWTFIDLFIILISCALAMRFGQINYRVRCLKNMKVQSERSWGSVNEDYNRMCQLCALLDDKMSFLILISFFNNFYFIIFQVFGSLNLHKATALEVIYYYISLGLLLLRIVSICLYGSWIYEESKKGVELISSISPEFYNREILRFMQSIKYQAAGLTGKKFFKISRQLVLKIASAVVTYELVVIQFSRNAETKDEPSKNSIC</sequence>
<comment type="function">
    <text evidence="8">Plays a role in the sugar gustatory response.</text>
</comment>
<evidence type="ECO:0000256" key="2">
    <source>
        <dbReference type="ARBA" id="ARBA00005327"/>
    </source>
</evidence>
<dbReference type="GO" id="GO:0005886">
    <property type="term" value="C:plasma membrane"/>
    <property type="evidence" value="ECO:0007669"/>
    <property type="project" value="UniProtKB-SubCell"/>
</dbReference>
<comment type="caution">
    <text evidence="10">The sequence shown here is derived from an EMBL/GenBank/DDBJ whole genome shotgun (WGS) entry which is preliminary data.</text>
</comment>
<feature type="transmembrane region" description="Helical" evidence="9">
    <location>
        <begin position="24"/>
        <end position="43"/>
    </location>
</feature>
<proteinExistence type="inferred from homology"/>
<feature type="transmembrane region" description="Helical" evidence="9">
    <location>
        <begin position="55"/>
        <end position="76"/>
    </location>
</feature>
<evidence type="ECO:0000313" key="10">
    <source>
        <dbReference type="EMBL" id="KAJ3654546.1"/>
    </source>
</evidence>
<dbReference type="GO" id="GO:0007165">
    <property type="term" value="P:signal transduction"/>
    <property type="evidence" value="ECO:0007669"/>
    <property type="project" value="UniProtKB-KW"/>
</dbReference>
<dbReference type="GO" id="GO:0050916">
    <property type="term" value="P:sensory perception of sweet taste"/>
    <property type="evidence" value="ECO:0007669"/>
    <property type="project" value="UniProtKB-ARBA"/>
</dbReference>
<gene>
    <name evidence="10" type="ORF">Zmor_013725</name>
</gene>
<evidence type="ECO:0000313" key="11">
    <source>
        <dbReference type="Proteomes" id="UP001168821"/>
    </source>
</evidence>
<comment type="similarity">
    <text evidence="2">Belongs to the insect chemoreceptor superfamily. Gustatory receptor (GR) family. Gr5a subfamily.</text>
</comment>
<evidence type="ECO:0000256" key="5">
    <source>
        <dbReference type="ARBA" id="ARBA00022989"/>
    </source>
</evidence>
<reference evidence="10" key="1">
    <citation type="journal article" date="2023" name="G3 (Bethesda)">
        <title>Whole genome assemblies of Zophobas morio and Tenebrio molitor.</title>
        <authorList>
            <person name="Kaur S."/>
            <person name="Stinson S.A."/>
            <person name="diCenzo G.C."/>
        </authorList>
    </citation>
    <scope>NUCLEOTIDE SEQUENCE</scope>
    <source>
        <strain evidence="10">QUZm001</strain>
    </source>
</reference>
<keyword evidence="3" id="KW-1003">Cell membrane</keyword>
<dbReference type="GO" id="GO:0008527">
    <property type="term" value="F:taste receptor activity"/>
    <property type="evidence" value="ECO:0007669"/>
    <property type="project" value="InterPro"/>
</dbReference>
<evidence type="ECO:0000256" key="9">
    <source>
        <dbReference type="SAM" id="Phobius"/>
    </source>
</evidence>
<dbReference type="PIRSF" id="PIRSF038981">
    <property type="entry name" value="GRP"/>
    <property type="match status" value="1"/>
</dbReference>
<evidence type="ECO:0000256" key="6">
    <source>
        <dbReference type="ARBA" id="ARBA00023136"/>
    </source>
</evidence>
<feature type="transmembrane region" description="Helical" evidence="9">
    <location>
        <begin position="213"/>
        <end position="232"/>
    </location>
</feature>
<dbReference type="PANTHER" id="PTHR21421:SF29">
    <property type="entry name" value="GUSTATORY RECEPTOR 5A FOR TREHALOSE-RELATED"/>
    <property type="match status" value="1"/>
</dbReference>
<evidence type="ECO:0000256" key="7">
    <source>
        <dbReference type="ARBA" id="ARBA00023170"/>
    </source>
</evidence>
<evidence type="ECO:0000256" key="4">
    <source>
        <dbReference type="ARBA" id="ARBA00022692"/>
    </source>
</evidence>
<feature type="transmembrane region" description="Helical" evidence="9">
    <location>
        <begin position="88"/>
        <end position="107"/>
    </location>
</feature>